<dbReference type="eggNOG" id="KOG2853">
    <property type="taxonomic scope" value="Eukaryota"/>
</dbReference>
<dbReference type="InParanoid" id="B4JAM0"/>
<keyword evidence="6" id="KW-0496">Mitochondrion</keyword>
<dbReference type="PANTHER" id="PTHR13143:SF6">
    <property type="entry name" value="TETRATRICOPEPTIDE REPEAT PROTEIN 19, MITOCHONDRIAL"/>
    <property type="match status" value="1"/>
</dbReference>
<dbReference type="Pfam" id="PF01266">
    <property type="entry name" value="DAO"/>
    <property type="match status" value="1"/>
</dbReference>
<evidence type="ECO:0000256" key="6">
    <source>
        <dbReference type="ARBA" id="ARBA00023128"/>
    </source>
</evidence>
<feature type="domain" description="FAD dependent oxidoreductase" evidence="7">
    <location>
        <begin position="92"/>
        <end position="271"/>
    </location>
</feature>
<dbReference type="EMBL" id="CH916368">
    <property type="protein sequence ID" value="EDW02806.1"/>
    <property type="molecule type" value="Genomic_DNA"/>
</dbReference>
<dbReference type="OrthoDB" id="424974at2759"/>
<dbReference type="InterPro" id="IPR040395">
    <property type="entry name" value="TTC19"/>
</dbReference>
<dbReference type="STRING" id="7222.B4JAM0"/>
<dbReference type="PANTHER" id="PTHR13143">
    <property type="entry name" value="TETRATRICOPEPTIDE REPEAT PROTEIN 19"/>
    <property type="match status" value="1"/>
</dbReference>
<dbReference type="SMART" id="SM00028">
    <property type="entry name" value="TPR"/>
    <property type="match status" value="3"/>
</dbReference>
<dbReference type="Gene3D" id="1.25.40.10">
    <property type="entry name" value="Tetratricopeptide repeat domain"/>
    <property type="match status" value="2"/>
</dbReference>
<evidence type="ECO:0000256" key="4">
    <source>
        <dbReference type="ARBA" id="ARBA00022803"/>
    </source>
</evidence>
<dbReference type="HOGENOM" id="CLU_469519_0_0_1"/>
<protein>
    <submittedName>
        <fullName evidence="8">GH10833</fullName>
    </submittedName>
</protein>
<dbReference type="SUPFAM" id="SSF51905">
    <property type="entry name" value="FAD/NAD(P)-binding domain"/>
    <property type="match status" value="1"/>
</dbReference>
<comment type="subcellular location">
    <subcellularLocation>
        <location evidence="1">Mitochondrion</location>
    </subcellularLocation>
</comment>
<name>B4JAM0_DROGR</name>
<evidence type="ECO:0000256" key="3">
    <source>
        <dbReference type="ARBA" id="ARBA00022737"/>
    </source>
</evidence>
<dbReference type="InterPro" id="IPR019734">
    <property type="entry name" value="TPR_rpt"/>
</dbReference>
<dbReference type="FunCoup" id="B4JAM0">
    <property type="interactions" value="1131"/>
</dbReference>
<dbReference type="eggNOG" id="KOG1840">
    <property type="taxonomic scope" value="Eukaryota"/>
</dbReference>
<dbReference type="SUPFAM" id="SSF48452">
    <property type="entry name" value="TPR-like"/>
    <property type="match status" value="1"/>
</dbReference>
<evidence type="ECO:0000256" key="2">
    <source>
        <dbReference type="ARBA" id="ARBA00008219"/>
    </source>
</evidence>
<keyword evidence="4" id="KW-0802">TPR repeat</keyword>
<dbReference type="Gene3D" id="3.30.9.10">
    <property type="entry name" value="D-Amino Acid Oxidase, subunit A, domain 2"/>
    <property type="match status" value="1"/>
</dbReference>
<keyword evidence="5" id="KW-0809">Transit peptide</keyword>
<evidence type="ECO:0000256" key="1">
    <source>
        <dbReference type="ARBA" id="ARBA00004173"/>
    </source>
</evidence>
<keyword evidence="3" id="KW-0677">Repeat</keyword>
<reference evidence="8 9" key="1">
    <citation type="journal article" date="2007" name="Nature">
        <title>Evolution of genes and genomes on the Drosophila phylogeny.</title>
        <authorList>
            <consortium name="Drosophila 12 Genomes Consortium"/>
            <person name="Clark A.G."/>
            <person name="Eisen M.B."/>
            <person name="Smith D.R."/>
            <person name="Bergman C.M."/>
            <person name="Oliver B."/>
            <person name="Markow T.A."/>
            <person name="Kaufman T.C."/>
            <person name="Kellis M."/>
            <person name="Gelbart W."/>
            <person name="Iyer V.N."/>
            <person name="Pollard D.A."/>
            <person name="Sackton T.B."/>
            <person name="Larracuente A.M."/>
            <person name="Singh N.D."/>
            <person name="Abad J.P."/>
            <person name="Abt D.N."/>
            <person name="Adryan B."/>
            <person name="Aguade M."/>
            <person name="Akashi H."/>
            <person name="Anderson W.W."/>
            <person name="Aquadro C.F."/>
            <person name="Ardell D.H."/>
            <person name="Arguello R."/>
            <person name="Artieri C.G."/>
            <person name="Barbash D.A."/>
            <person name="Barker D."/>
            <person name="Barsanti P."/>
            <person name="Batterham P."/>
            <person name="Batzoglou S."/>
            <person name="Begun D."/>
            <person name="Bhutkar A."/>
            <person name="Blanco E."/>
            <person name="Bosak S.A."/>
            <person name="Bradley R.K."/>
            <person name="Brand A.D."/>
            <person name="Brent M.R."/>
            <person name="Brooks A.N."/>
            <person name="Brown R.H."/>
            <person name="Butlin R.K."/>
            <person name="Caggese C."/>
            <person name="Calvi B.R."/>
            <person name="Bernardo de Carvalho A."/>
            <person name="Caspi A."/>
            <person name="Castrezana S."/>
            <person name="Celniker S.E."/>
            <person name="Chang J.L."/>
            <person name="Chapple C."/>
            <person name="Chatterji S."/>
            <person name="Chinwalla A."/>
            <person name="Civetta A."/>
            <person name="Clifton S.W."/>
            <person name="Comeron J.M."/>
            <person name="Costello J.C."/>
            <person name="Coyne J.A."/>
            <person name="Daub J."/>
            <person name="David R.G."/>
            <person name="Delcher A.L."/>
            <person name="Delehaunty K."/>
            <person name="Do C.B."/>
            <person name="Ebling H."/>
            <person name="Edwards K."/>
            <person name="Eickbush T."/>
            <person name="Evans J.D."/>
            <person name="Filipski A."/>
            <person name="Findeiss S."/>
            <person name="Freyhult E."/>
            <person name="Fulton L."/>
            <person name="Fulton R."/>
            <person name="Garcia A.C."/>
            <person name="Gardiner A."/>
            <person name="Garfield D.A."/>
            <person name="Garvin B.E."/>
            <person name="Gibson G."/>
            <person name="Gilbert D."/>
            <person name="Gnerre S."/>
            <person name="Godfrey J."/>
            <person name="Good R."/>
            <person name="Gotea V."/>
            <person name="Gravely B."/>
            <person name="Greenberg A.J."/>
            <person name="Griffiths-Jones S."/>
            <person name="Gross S."/>
            <person name="Guigo R."/>
            <person name="Gustafson E.A."/>
            <person name="Haerty W."/>
            <person name="Hahn M.W."/>
            <person name="Halligan D.L."/>
            <person name="Halpern A.L."/>
            <person name="Halter G.M."/>
            <person name="Han M.V."/>
            <person name="Heger A."/>
            <person name="Hillier L."/>
            <person name="Hinrichs A.S."/>
            <person name="Holmes I."/>
            <person name="Hoskins R.A."/>
            <person name="Hubisz M.J."/>
            <person name="Hultmark D."/>
            <person name="Huntley M.A."/>
            <person name="Jaffe D.B."/>
            <person name="Jagadeeshan S."/>
            <person name="Jeck W.R."/>
            <person name="Johnson J."/>
            <person name="Jones C.D."/>
            <person name="Jordan W.C."/>
            <person name="Karpen G.H."/>
            <person name="Kataoka E."/>
            <person name="Keightley P.D."/>
            <person name="Kheradpour P."/>
            <person name="Kirkness E.F."/>
            <person name="Koerich L.B."/>
            <person name="Kristiansen K."/>
            <person name="Kudrna D."/>
            <person name="Kulathinal R.J."/>
            <person name="Kumar S."/>
            <person name="Kwok R."/>
            <person name="Lander E."/>
            <person name="Langley C.H."/>
            <person name="Lapoint R."/>
            <person name="Lazzaro B.P."/>
            <person name="Lee S.J."/>
            <person name="Levesque L."/>
            <person name="Li R."/>
            <person name="Lin C.F."/>
            <person name="Lin M.F."/>
            <person name="Lindblad-Toh K."/>
            <person name="Llopart A."/>
            <person name="Long M."/>
            <person name="Low L."/>
            <person name="Lozovsky E."/>
            <person name="Lu J."/>
            <person name="Luo M."/>
            <person name="Machado C.A."/>
            <person name="Makalowski W."/>
            <person name="Marzo M."/>
            <person name="Matsuda M."/>
            <person name="Matzkin L."/>
            <person name="McAllister B."/>
            <person name="McBride C.S."/>
            <person name="McKernan B."/>
            <person name="McKernan K."/>
            <person name="Mendez-Lago M."/>
            <person name="Minx P."/>
            <person name="Mollenhauer M.U."/>
            <person name="Montooth K."/>
            <person name="Mount S.M."/>
            <person name="Mu X."/>
            <person name="Myers E."/>
            <person name="Negre B."/>
            <person name="Newfeld S."/>
            <person name="Nielsen R."/>
            <person name="Noor M.A."/>
            <person name="O'Grady P."/>
            <person name="Pachter L."/>
            <person name="Papaceit M."/>
            <person name="Parisi M.J."/>
            <person name="Parisi M."/>
            <person name="Parts L."/>
            <person name="Pedersen J.S."/>
            <person name="Pesole G."/>
            <person name="Phillippy A.M."/>
            <person name="Ponting C.P."/>
            <person name="Pop M."/>
            <person name="Porcelli D."/>
            <person name="Powell J.R."/>
            <person name="Prohaska S."/>
            <person name="Pruitt K."/>
            <person name="Puig M."/>
            <person name="Quesneville H."/>
            <person name="Ram K.R."/>
            <person name="Rand D."/>
            <person name="Rasmussen M.D."/>
            <person name="Reed L.K."/>
            <person name="Reenan R."/>
            <person name="Reily A."/>
            <person name="Remington K.A."/>
            <person name="Rieger T.T."/>
            <person name="Ritchie M.G."/>
            <person name="Robin C."/>
            <person name="Rogers Y.H."/>
            <person name="Rohde C."/>
            <person name="Rozas J."/>
            <person name="Rubenfield M.J."/>
            <person name="Ruiz A."/>
            <person name="Russo S."/>
            <person name="Salzberg S.L."/>
            <person name="Sanchez-Gracia A."/>
            <person name="Saranga D.J."/>
            <person name="Sato H."/>
            <person name="Schaeffer S.W."/>
            <person name="Schatz M.C."/>
            <person name="Schlenke T."/>
            <person name="Schwartz R."/>
            <person name="Segarra C."/>
            <person name="Singh R.S."/>
            <person name="Sirot L."/>
            <person name="Sirota M."/>
            <person name="Sisneros N.B."/>
            <person name="Smith C.D."/>
            <person name="Smith T.F."/>
            <person name="Spieth J."/>
            <person name="Stage D.E."/>
            <person name="Stark A."/>
            <person name="Stephan W."/>
            <person name="Strausberg R.L."/>
            <person name="Strempel S."/>
            <person name="Sturgill D."/>
            <person name="Sutton G."/>
            <person name="Sutton G.G."/>
            <person name="Tao W."/>
            <person name="Teichmann S."/>
            <person name="Tobari Y.N."/>
            <person name="Tomimura Y."/>
            <person name="Tsolas J.M."/>
            <person name="Valente V.L."/>
            <person name="Venter E."/>
            <person name="Venter J.C."/>
            <person name="Vicario S."/>
            <person name="Vieira F.G."/>
            <person name="Vilella A.J."/>
            <person name="Villasante A."/>
            <person name="Walenz B."/>
            <person name="Wang J."/>
            <person name="Wasserman M."/>
            <person name="Watts T."/>
            <person name="Wilson D."/>
            <person name="Wilson R.K."/>
            <person name="Wing R.A."/>
            <person name="Wolfner M.F."/>
            <person name="Wong A."/>
            <person name="Wong G.K."/>
            <person name="Wu C.I."/>
            <person name="Wu G."/>
            <person name="Yamamoto D."/>
            <person name="Yang H.P."/>
            <person name="Yang S.P."/>
            <person name="Yorke J.A."/>
            <person name="Yoshida K."/>
            <person name="Zdobnov E."/>
            <person name="Zhang P."/>
            <person name="Zhang Y."/>
            <person name="Zimin A.V."/>
            <person name="Baldwin J."/>
            <person name="Abdouelleil A."/>
            <person name="Abdulkadir J."/>
            <person name="Abebe A."/>
            <person name="Abera B."/>
            <person name="Abreu J."/>
            <person name="Acer S.C."/>
            <person name="Aftuck L."/>
            <person name="Alexander A."/>
            <person name="An P."/>
            <person name="Anderson E."/>
            <person name="Anderson S."/>
            <person name="Arachi H."/>
            <person name="Azer M."/>
            <person name="Bachantsang P."/>
            <person name="Barry A."/>
            <person name="Bayul T."/>
            <person name="Berlin A."/>
            <person name="Bessette D."/>
            <person name="Bloom T."/>
            <person name="Blye J."/>
            <person name="Boguslavskiy L."/>
            <person name="Bonnet C."/>
            <person name="Boukhgalter B."/>
            <person name="Bourzgui I."/>
            <person name="Brown A."/>
            <person name="Cahill P."/>
            <person name="Channer S."/>
            <person name="Cheshatsang Y."/>
            <person name="Chuda L."/>
            <person name="Citroen M."/>
            <person name="Collymore A."/>
            <person name="Cooke P."/>
            <person name="Costello M."/>
            <person name="D'Aco K."/>
            <person name="Daza R."/>
            <person name="De Haan G."/>
            <person name="DeGray S."/>
            <person name="DeMaso C."/>
            <person name="Dhargay N."/>
            <person name="Dooley K."/>
            <person name="Dooley E."/>
            <person name="Doricent M."/>
            <person name="Dorje P."/>
            <person name="Dorjee K."/>
            <person name="Dupes A."/>
            <person name="Elong R."/>
            <person name="Falk J."/>
            <person name="Farina A."/>
            <person name="Faro S."/>
            <person name="Ferguson D."/>
            <person name="Fisher S."/>
            <person name="Foley C.D."/>
            <person name="Franke A."/>
            <person name="Friedrich D."/>
            <person name="Gadbois L."/>
            <person name="Gearin G."/>
            <person name="Gearin C.R."/>
            <person name="Giannoukos G."/>
            <person name="Goode T."/>
            <person name="Graham J."/>
            <person name="Grandbois E."/>
            <person name="Grewal S."/>
            <person name="Gyaltsen K."/>
            <person name="Hafez N."/>
            <person name="Hagos B."/>
            <person name="Hall J."/>
            <person name="Henson C."/>
            <person name="Hollinger A."/>
            <person name="Honan T."/>
            <person name="Huard M.D."/>
            <person name="Hughes L."/>
            <person name="Hurhula B."/>
            <person name="Husby M.E."/>
            <person name="Kamat A."/>
            <person name="Kanga B."/>
            <person name="Kashin S."/>
            <person name="Khazanovich D."/>
            <person name="Kisner P."/>
            <person name="Lance K."/>
            <person name="Lara M."/>
            <person name="Lee W."/>
            <person name="Lennon N."/>
            <person name="Letendre F."/>
            <person name="LeVine R."/>
            <person name="Lipovsky A."/>
            <person name="Liu X."/>
            <person name="Liu J."/>
            <person name="Liu S."/>
            <person name="Lokyitsang T."/>
            <person name="Lokyitsang Y."/>
            <person name="Lubonja R."/>
            <person name="Lui A."/>
            <person name="MacDonald P."/>
            <person name="Magnisalis V."/>
            <person name="Maru K."/>
            <person name="Matthews C."/>
            <person name="McCusker W."/>
            <person name="McDonough S."/>
            <person name="Mehta T."/>
            <person name="Meldrim J."/>
            <person name="Meneus L."/>
            <person name="Mihai O."/>
            <person name="Mihalev A."/>
            <person name="Mihova T."/>
            <person name="Mittelman R."/>
            <person name="Mlenga V."/>
            <person name="Montmayeur A."/>
            <person name="Mulrain L."/>
            <person name="Navidi A."/>
            <person name="Naylor J."/>
            <person name="Negash T."/>
            <person name="Nguyen T."/>
            <person name="Nguyen N."/>
            <person name="Nicol R."/>
            <person name="Norbu C."/>
            <person name="Norbu N."/>
            <person name="Novod N."/>
            <person name="O'Neill B."/>
            <person name="Osman S."/>
            <person name="Markiewicz E."/>
            <person name="Oyono O.L."/>
            <person name="Patti C."/>
            <person name="Phunkhang P."/>
            <person name="Pierre F."/>
            <person name="Priest M."/>
            <person name="Raghuraman S."/>
            <person name="Rege F."/>
            <person name="Reyes R."/>
            <person name="Rise C."/>
            <person name="Rogov P."/>
            <person name="Ross K."/>
            <person name="Ryan E."/>
            <person name="Settipalli S."/>
            <person name="Shea T."/>
            <person name="Sherpa N."/>
            <person name="Shi L."/>
            <person name="Shih D."/>
            <person name="Sparrow T."/>
            <person name="Spaulding J."/>
            <person name="Stalker J."/>
            <person name="Stange-Thomann N."/>
            <person name="Stavropoulos S."/>
            <person name="Stone C."/>
            <person name="Strader C."/>
            <person name="Tesfaye S."/>
            <person name="Thomson T."/>
            <person name="Thoulutsang Y."/>
            <person name="Thoulutsang D."/>
            <person name="Topham K."/>
            <person name="Topping I."/>
            <person name="Tsamla T."/>
            <person name="Vassiliev H."/>
            <person name="Vo A."/>
            <person name="Wangchuk T."/>
            <person name="Wangdi T."/>
            <person name="Weiand M."/>
            <person name="Wilkinson J."/>
            <person name="Wilson A."/>
            <person name="Yadav S."/>
            <person name="Young G."/>
            <person name="Yu Q."/>
            <person name="Zembek L."/>
            <person name="Zhong D."/>
            <person name="Zimmer A."/>
            <person name="Zwirko Z."/>
            <person name="Jaffe D.B."/>
            <person name="Alvarez P."/>
            <person name="Brockman W."/>
            <person name="Butler J."/>
            <person name="Chin C."/>
            <person name="Gnerre S."/>
            <person name="Grabherr M."/>
            <person name="Kleber M."/>
            <person name="Mauceli E."/>
            <person name="MacCallum I."/>
        </authorList>
    </citation>
    <scope>NUCLEOTIDE SEQUENCE [LARGE SCALE GENOMIC DNA]</scope>
    <source>
        <strain evidence="9">Tucson 15287-2541.00</strain>
    </source>
</reference>
<dbReference type="InterPro" id="IPR006076">
    <property type="entry name" value="FAD-dep_OxRdtase"/>
</dbReference>
<proteinExistence type="inferred from homology"/>
<dbReference type="GO" id="GO:0005743">
    <property type="term" value="C:mitochondrial inner membrane"/>
    <property type="evidence" value="ECO:0007669"/>
    <property type="project" value="TreeGrafter"/>
</dbReference>
<dbReference type="GO" id="GO:0034551">
    <property type="term" value="P:mitochondrial respiratory chain complex III assembly"/>
    <property type="evidence" value="ECO:0007669"/>
    <property type="project" value="EnsemblMetazoa"/>
</dbReference>
<keyword evidence="9" id="KW-1185">Reference proteome</keyword>
<sequence>MLRSRHVMRQLQLPLQRAYSTGSNPSDGKDPEDLHPIRRTFRLLGNDMLKIKEFFVPTAEKYKDVPKPIATQSKFKFGGDKGLDDEFQTHCDVLIVGGGGIGSSIAFWLKEKARNGLNVVVVEKDEKYTRSATRVSLGALTQQFSLPENIQMSLFGAEFLRNAPEHFGTDIPIQYTPHGQLVLAGEADADMLKQTSQLQNELGARNELLTAERLASRFPWLNTKDVALGCLGLEREGWFDPWALLTNYRRGALGYGGHFVHGEVVDFVFQNQDQEQRSSAHPNTGLIFTAAFSFNLFSSGDGKDAEETPETKLVNTIKRSIICIQNEQYDKAEQMLHLSLRMAQDLQSSHGITYVYDIMANLAMEREQFKKAEKLFVDVMKRLMSDGHTEDSPKILHISSKIAHMSQLQGELEKSFQGFTWTLQRLAKLVKEMPKDNDILELYGLTKNWFGQLLMKQGKYTEAKNLFKEALEILVEVYGTLNDASVTILNNISVAYVNLENYTEAKETLLHALSIAKELKDATQEGVIQANLGLVYLREGLLKEAEKFCKLAWKLGKSHKNADAIEQAEYCLNEIKSSINR</sequence>
<evidence type="ECO:0000313" key="9">
    <source>
        <dbReference type="Proteomes" id="UP000001070"/>
    </source>
</evidence>
<gene>
    <name evidence="8" type="primary">Dgri\GH10833</name>
    <name evidence="8" type="ORF">Dgri_GH10833</name>
</gene>
<dbReference type="InterPro" id="IPR036188">
    <property type="entry name" value="FAD/NAD-bd_sf"/>
</dbReference>
<accession>B4JAM0</accession>
<organism evidence="9">
    <name type="scientific">Drosophila grimshawi</name>
    <name type="common">Hawaiian fruit fly</name>
    <name type="synonym">Idiomyia grimshawi</name>
    <dbReference type="NCBI Taxonomy" id="7222"/>
    <lineage>
        <taxon>Eukaryota</taxon>
        <taxon>Metazoa</taxon>
        <taxon>Ecdysozoa</taxon>
        <taxon>Arthropoda</taxon>
        <taxon>Hexapoda</taxon>
        <taxon>Insecta</taxon>
        <taxon>Pterygota</taxon>
        <taxon>Neoptera</taxon>
        <taxon>Endopterygota</taxon>
        <taxon>Diptera</taxon>
        <taxon>Brachycera</taxon>
        <taxon>Muscomorpha</taxon>
        <taxon>Ephydroidea</taxon>
        <taxon>Drosophilidae</taxon>
        <taxon>Drosophila</taxon>
        <taxon>Hawaiian Drosophila</taxon>
    </lineage>
</organism>
<dbReference type="Gene3D" id="3.50.50.60">
    <property type="entry name" value="FAD/NAD(P)-binding domain"/>
    <property type="match status" value="1"/>
</dbReference>
<dbReference type="SMR" id="B4JAM0"/>
<dbReference type="PhylomeDB" id="B4JAM0"/>
<evidence type="ECO:0000313" key="8">
    <source>
        <dbReference type="EMBL" id="EDW02806.1"/>
    </source>
</evidence>
<dbReference type="Pfam" id="PF13424">
    <property type="entry name" value="TPR_12"/>
    <property type="match status" value="1"/>
</dbReference>
<comment type="similarity">
    <text evidence="2">Belongs to the TTC19 family.</text>
</comment>
<dbReference type="Proteomes" id="UP000001070">
    <property type="component" value="Unassembled WGS sequence"/>
</dbReference>
<dbReference type="AlphaFoldDB" id="B4JAM0"/>
<evidence type="ECO:0000259" key="7">
    <source>
        <dbReference type="Pfam" id="PF01266"/>
    </source>
</evidence>
<dbReference type="InterPro" id="IPR011990">
    <property type="entry name" value="TPR-like_helical_dom_sf"/>
</dbReference>
<evidence type="ECO:0000256" key="5">
    <source>
        <dbReference type="ARBA" id="ARBA00022946"/>
    </source>
</evidence>